<protein>
    <submittedName>
        <fullName evidence="6">Alcohol dehydrogenase</fullName>
    </submittedName>
</protein>
<dbReference type="InterPro" id="IPR018211">
    <property type="entry name" value="ADH_Fe_CS"/>
</dbReference>
<reference evidence="6 7" key="1">
    <citation type="submission" date="2018-10" db="EMBL/GenBank/DDBJ databases">
        <title>Draft Genome Sequence of Anaerotignum sp. KCTC 15736.</title>
        <authorList>
            <person name="Choi S.H."/>
            <person name="Kim J.S."/>
            <person name="Kang S.W."/>
            <person name="Lee J.S."/>
            <person name="Park S.H."/>
        </authorList>
    </citation>
    <scope>NUCLEOTIDE SEQUENCE [LARGE SCALE GENOMIC DNA]</scope>
    <source>
        <strain evidence="6 7">KCTC 15736</strain>
    </source>
</reference>
<dbReference type="SUPFAM" id="SSF56796">
    <property type="entry name" value="Dehydroquinate synthase-like"/>
    <property type="match status" value="1"/>
</dbReference>
<keyword evidence="3" id="KW-0520">NAD</keyword>
<dbReference type="PROSITE" id="PS00913">
    <property type="entry name" value="ADH_IRON_1"/>
    <property type="match status" value="1"/>
</dbReference>
<dbReference type="AlphaFoldDB" id="A0A401LAS5"/>
<evidence type="ECO:0000256" key="1">
    <source>
        <dbReference type="ARBA" id="ARBA00007358"/>
    </source>
</evidence>
<dbReference type="FunFam" id="3.40.50.1970:FF:000003">
    <property type="entry name" value="Alcohol dehydrogenase, iron-containing"/>
    <property type="match status" value="1"/>
</dbReference>
<evidence type="ECO:0000313" key="7">
    <source>
        <dbReference type="Proteomes" id="UP000287361"/>
    </source>
</evidence>
<dbReference type="Proteomes" id="UP000287361">
    <property type="component" value="Unassembled WGS sequence"/>
</dbReference>
<keyword evidence="7" id="KW-1185">Reference proteome</keyword>
<dbReference type="GO" id="GO:0004022">
    <property type="term" value="F:alcohol dehydrogenase (NAD+) activity"/>
    <property type="evidence" value="ECO:0007669"/>
    <property type="project" value="TreeGrafter"/>
</dbReference>
<sequence length="403" mass="44576">MKRLERVYCRAFQGVFRAALPFMPYREPKILHSIVQIPDVLQERNISKVLLVTDESIRGLGLTKHLEEELRRRSIFCAVYDKVVANPTIQNIEQARAVYLKSGAQAMIAFGGGSVMDCAKVTGARIVKPRKPVYKMKGLLRICKPLPLLIAVPTTAGTGSETTLAAVITDSGTKHKYPINDFSLIPQYAVLDYHVTLGLPKGITATTGMDALTHAVEAYIGGSTTKQTRFMAEHAVRLIYENLRKAYEDGQNKKARAYMLEAAYCAGIAFSRSYVGYVHAIAHSLGGQYGVAHGLANAVILPYFLEEYGDACVPQLAKLARCVGMVPKHTSDRRAAASFILWVKEMNRYMQIPETIKEIRREDIPALSKHAAAEGNPLYPVPVLMDAKELAGMYEKIMEKGAR</sequence>
<dbReference type="RefSeq" id="WP_016407763.1">
    <property type="nucleotide sequence ID" value="NZ_DAVZTY010000013.1"/>
</dbReference>
<dbReference type="Pfam" id="PF25137">
    <property type="entry name" value="ADH_Fe_C"/>
    <property type="match status" value="1"/>
</dbReference>
<dbReference type="FunFam" id="1.20.1090.10:FF:000001">
    <property type="entry name" value="Aldehyde-alcohol dehydrogenase"/>
    <property type="match status" value="1"/>
</dbReference>
<dbReference type="InterPro" id="IPR001670">
    <property type="entry name" value="ADH_Fe/GldA"/>
</dbReference>
<evidence type="ECO:0000259" key="4">
    <source>
        <dbReference type="Pfam" id="PF00465"/>
    </source>
</evidence>
<name>A0A401LAS5_9FIRM</name>
<dbReference type="PANTHER" id="PTHR11496">
    <property type="entry name" value="ALCOHOL DEHYDROGENASE"/>
    <property type="match status" value="1"/>
</dbReference>
<feature type="domain" description="Alcohol dehydrogenase iron-type/glycerol dehydrogenase GldA" evidence="4">
    <location>
        <begin position="33"/>
        <end position="192"/>
    </location>
</feature>
<dbReference type="EMBL" id="BHVZ01000001">
    <property type="protein sequence ID" value="GCB28628.1"/>
    <property type="molecule type" value="Genomic_DNA"/>
</dbReference>
<dbReference type="InterPro" id="IPR056798">
    <property type="entry name" value="ADH_Fe_C"/>
</dbReference>
<accession>A0A401LAS5</accession>
<comment type="similarity">
    <text evidence="1">Belongs to the iron-containing alcohol dehydrogenase family.</text>
</comment>
<dbReference type="InterPro" id="IPR039697">
    <property type="entry name" value="Alcohol_dehydrogenase_Fe"/>
</dbReference>
<dbReference type="PROSITE" id="PS00060">
    <property type="entry name" value="ADH_IRON_2"/>
    <property type="match status" value="1"/>
</dbReference>
<evidence type="ECO:0000256" key="2">
    <source>
        <dbReference type="ARBA" id="ARBA00023002"/>
    </source>
</evidence>
<evidence type="ECO:0000256" key="3">
    <source>
        <dbReference type="ARBA" id="ARBA00023027"/>
    </source>
</evidence>
<dbReference type="PANTHER" id="PTHR11496:SF102">
    <property type="entry name" value="ALCOHOL DEHYDROGENASE 4"/>
    <property type="match status" value="1"/>
</dbReference>
<organism evidence="6 7">
    <name type="scientific">Anaerotignum faecicola</name>
    <dbReference type="NCBI Taxonomy" id="2358141"/>
    <lineage>
        <taxon>Bacteria</taxon>
        <taxon>Bacillati</taxon>
        <taxon>Bacillota</taxon>
        <taxon>Clostridia</taxon>
        <taxon>Lachnospirales</taxon>
        <taxon>Anaerotignaceae</taxon>
        <taxon>Anaerotignum</taxon>
    </lineage>
</organism>
<dbReference type="CDD" id="cd08189">
    <property type="entry name" value="Fe-ADH-like"/>
    <property type="match status" value="1"/>
</dbReference>
<dbReference type="Pfam" id="PF00465">
    <property type="entry name" value="Fe-ADH"/>
    <property type="match status" value="1"/>
</dbReference>
<keyword evidence="2" id="KW-0560">Oxidoreductase</keyword>
<evidence type="ECO:0000259" key="5">
    <source>
        <dbReference type="Pfam" id="PF25137"/>
    </source>
</evidence>
<dbReference type="GeneID" id="86193296"/>
<dbReference type="Gene3D" id="1.20.1090.10">
    <property type="entry name" value="Dehydroquinate synthase-like - alpha domain"/>
    <property type="match status" value="1"/>
</dbReference>
<dbReference type="Gene3D" id="3.40.50.1970">
    <property type="match status" value="1"/>
</dbReference>
<proteinExistence type="inferred from homology"/>
<dbReference type="GO" id="GO:0046872">
    <property type="term" value="F:metal ion binding"/>
    <property type="evidence" value="ECO:0007669"/>
    <property type="project" value="InterPro"/>
</dbReference>
<comment type="caution">
    <text evidence="6">The sequence shown here is derived from an EMBL/GenBank/DDBJ whole genome shotgun (WGS) entry which is preliminary data.</text>
</comment>
<evidence type="ECO:0000313" key="6">
    <source>
        <dbReference type="EMBL" id="GCB28628.1"/>
    </source>
</evidence>
<gene>
    <name evidence="6" type="ORF">KGMB03357_02890</name>
</gene>
<feature type="domain" description="Fe-containing alcohol dehydrogenase-like C-terminal" evidence="5">
    <location>
        <begin position="204"/>
        <end position="397"/>
    </location>
</feature>